<protein>
    <submittedName>
        <fullName evidence="1">Sulfur carrier protein</fullName>
    </submittedName>
</protein>
<reference evidence="1 2" key="1">
    <citation type="submission" date="2024-06" db="EMBL/GenBank/DDBJ databases">
        <title>Genomic Encyclopedia of Type Strains, Phase IV (KMG-IV): sequencing the most valuable type-strain genomes for metagenomic binning, comparative biology and taxonomic classification.</title>
        <authorList>
            <person name="Goeker M."/>
        </authorList>
    </citation>
    <scope>NUCLEOTIDE SEQUENCE [LARGE SCALE GENOMIC DNA]</scope>
    <source>
        <strain evidence="1 2">DSM 21460</strain>
    </source>
</reference>
<dbReference type="EMBL" id="JBEPMA010000019">
    <property type="protein sequence ID" value="MET3618279.1"/>
    <property type="molecule type" value="Genomic_DNA"/>
</dbReference>
<dbReference type="InterPro" id="IPR016155">
    <property type="entry name" value="Mopterin_synth/thiamin_S_b"/>
</dbReference>
<accession>A0ABV2JEU5</accession>
<sequence length="65" mass="7547">MVTINGKKVSLKKEVSLYSFLENNNYNPKLVVIEVDKNLVKREEYKFFQVKDNMNIEVFSFIGGG</sequence>
<evidence type="ECO:0000313" key="2">
    <source>
        <dbReference type="Proteomes" id="UP001549162"/>
    </source>
</evidence>
<name>A0ABV2JEU5_9FIRM</name>
<dbReference type="InterPro" id="IPR010035">
    <property type="entry name" value="Thi_S"/>
</dbReference>
<evidence type="ECO:0000313" key="1">
    <source>
        <dbReference type="EMBL" id="MET3618279.1"/>
    </source>
</evidence>
<dbReference type="PANTHER" id="PTHR34472:SF1">
    <property type="entry name" value="SULFUR CARRIER PROTEIN THIS"/>
    <property type="match status" value="1"/>
</dbReference>
<proteinExistence type="predicted"/>
<dbReference type="Pfam" id="PF02597">
    <property type="entry name" value="ThiS"/>
    <property type="match status" value="1"/>
</dbReference>
<dbReference type="Gene3D" id="3.10.20.30">
    <property type="match status" value="1"/>
</dbReference>
<dbReference type="CDD" id="cd00565">
    <property type="entry name" value="Ubl_ThiS"/>
    <property type="match status" value="1"/>
</dbReference>
<dbReference type="Proteomes" id="UP001549162">
    <property type="component" value="Unassembled WGS sequence"/>
</dbReference>
<comment type="caution">
    <text evidence="1">The sequence shown here is derived from an EMBL/GenBank/DDBJ whole genome shotgun (WGS) entry which is preliminary data.</text>
</comment>
<dbReference type="SUPFAM" id="SSF54285">
    <property type="entry name" value="MoaD/ThiS"/>
    <property type="match status" value="1"/>
</dbReference>
<dbReference type="NCBIfam" id="TIGR01683">
    <property type="entry name" value="thiS"/>
    <property type="match status" value="1"/>
</dbReference>
<dbReference type="RefSeq" id="WP_354369425.1">
    <property type="nucleotide sequence ID" value="NZ_JBEPMA010000019.1"/>
</dbReference>
<organism evidence="1 2">
    <name type="scientific">Peptoniphilus olsenii</name>
    <dbReference type="NCBI Taxonomy" id="411570"/>
    <lineage>
        <taxon>Bacteria</taxon>
        <taxon>Bacillati</taxon>
        <taxon>Bacillota</taxon>
        <taxon>Tissierellia</taxon>
        <taxon>Tissierellales</taxon>
        <taxon>Peptoniphilaceae</taxon>
        <taxon>Peptoniphilus</taxon>
    </lineage>
</organism>
<keyword evidence="2" id="KW-1185">Reference proteome</keyword>
<dbReference type="InterPro" id="IPR003749">
    <property type="entry name" value="ThiS/MoaD-like"/>
</dbReference>
<dbReference type="InterPro" id="IPR012675">
    <property type="entry name" value="Beta-grasp_dom_sf"/>
</dbReference>
<gene>
    <name evidence="1" type="ORF">ABID14_001917</name>
</gene>
<dbReference type="PANTHER" id="PTHR34472">
    <property type="entry name" value="SULFUR CARRIER PROTEIN THIS"/>
    <property type="match status" value="1"/>
</dbReference>